<dbReference type="Gene3D" id="3.30.70.100">
    <property type="match status" value="1"/>
</dbReference>
<dbReference type="AlphaFoldDB" id="A0A0W0WYB3"/>
<protein>
    <submittedName>
        <fullName evidence="3">Stress responsive A/B barrel domain protein</fullName>
    </submittedName>
</protein>
<dbReference type="RefSeq" id="WP_025386483.1">
    <property type="nucleotide sequence ID" value="NZ_LCUA01000037.1"/>
</dbReference>
<evidence type="ECO:0000259" key="2">
    <source>
        <dbReference type="PROSITE" id="PS51502"/>
    </source>
</evidence>
<proteinExistence type="predicted"/>
<organism evidence="3 4">
    <name type="scientific">Legionella oakridgensis</name>
    <dbReference type="NCBI Taxonomy" id="29423"/>
    <lineage>
        <taxon>Bacteria</taxon>
        <taxon>Pseudomonadati</taxon>
        <taxon>Pseudomonadota</taxon>
        <taxon>Gammaproteobacteria</taxon>
        <taxon>Legionellales</taxon>
        <taxon>Legionellaceae</taxon>
        <taxon>Legionella</taxon>
    </lineage>
</organism>
<dbReference type="Pfam" id="PF07876">
    <property type="entry name" value="Dabb"/>
    <property type="match status" value="1"/>
</dbReference>
<feature type="domain" description="Stress-response A/B barrel" evidence="2">
    <location>
        <begin position="2"/>
        <end position="101"/>
    </location>
</feature>
<sequence length="105" mass="12078">MIRHVVLYTYRSDIPDATIADIYAQLDKISARLPGRLAYTWGKYQSEEGRNKGYTHALVTDFIDTAAQKAFLLDPIRLEFSQREVIPRMVNGVDGLVSFDFVWHN</sequence>
<comment type="caution">
    <text evidence="3">The sequence shown here is derived from an EMBL/GenBank/DDBJ whole genome shotgun (WGS) entry which is preliminary data.</text>
</comment>
<dbReference type="InterPro" id="IPR044662">
    <property type="entry name" value="HS1/DABB1-like"/>
</dbReference>
<reference evidence="3 4" key="1">
    <citation type="submission" date="2015-11" db="EMBL/GenBank/DDBJ databases">
        <title>Genomic analysis of 38 Legionella species identifies large and diverse effector repertoires.</title>
        <authorList>
            <person name="Burstein D."/>
            <person name="Amaro F."/>
            <person name="Zusman T."/>
            <person name="Lifshitz Z."/>
            <person name="Cohen O."/>
            <person name="Gilbert J.A."/>
            <person name="Pupko T."/>
            <person name="Shuman H.A."/>
            <person name="Segal G."/>
        </authorList>
    </citation>
    <scope>NUCLEOTIDE SEQUENCE [LARGE SCALE GENOMIC DNA]</scope>
    <source>
        <strain evidence="3 4">Oak Ridge-10</strain>
    </source>
</reference>
<dbReference type="SUPFAM" id="SSF54909">
    <property type="entry name" value="Dimeric alpha+beta barrel"/>
    <property type="match status" value="1"/>
</dbReference>
<evidence type="ECO:0000313" key="4">
    <source>
        <dbReference type="Proteomes" id="UP000054858"/>
    </source>
</evidence>
<dbReference type="PANTHER" id="PTHR33178:SF10">
    <property type="entry name" value="STRESS-RESPONSE A_B BARREL DOMAIN-CONTAINING PROTEIN"/>
    <property type="match status" value="1"/>
</dbReference>
<evidence type="ECO:0000313" key="3">
    <source>
        <dbReference type="EMBL" id="KTD37266.1"/>
    </source>
</evidence>
<dbReference type="EMBL" id="LNYP01000031">
    <property type="protein sequence ID" value="KTD37266.1"/>
    <property type="molecule type" value="Genomic_DNA"/>
</dbReference>
<accession>A0A0W0WYB3</accession>
<gene>
    <name evidence="3" type="ORF">Loak_2402</name>
</gene>
<dbReference type="InterPro" id="IPR011008">
    <property type="entry name" value="Dimeric_a/b-barrel"/>
</dbReference>
<dbReference type="SMART" id="SM00886">
    <property type="entry name" value="Dabb"/>
    <property type="match status" value="1"/>
</dbReference>
<evidence type="ECO:0000256" key="1">
    <source>
        <dbReference type="ARBA" id="ARBA00011738"/>
    </source>
</evidence>
<comment type="subunit">
    <text evidence="1">Homodimer.</text>
</comment>
<dbReference type="PANTHER" id="PTHR33178">
    <property type="match status" value="1"/>
</dbReference>
<dbReference type="PROSITE" id="PS51502">
    <property type="entry name" value="S_R_A_B_BARREL"/>
    <property type="match status" value="1"/>
</dbReference>
<dbReference type="PATRIC" id="fig|29423.5.peg.2526"/>
<dbReference type="Proteomes" id="UP000054858">
    <property type="component" value="Unassembled WGS sequence"/>
</dbReference>
<dbReference type="InterPro" id="IPR013097">
    <property type="entry name" value="Dabb"/>
</dbReference>
<name>A0A0W0WYB3_9GAMM</name>